<proteinExistence type="predicted"/>
<accession>A0A1E5C6A1</accession>
<dbReference type="Proteomes" id="UP000095039">
    <property type="component" value="Unassembled WGS sequence"/>
</dbReference>
<gene>
    <name evidence="1" type="ORF">A1OK_21640</name>
</gene>
<keyword evidence="2" id="KW-1185">Reference proteome</keyword>
<dbReference type="EMBL" id="AJWN02000057">
    <property type="protein sequence ID" value="OEE61016.1"/>
    <property type="molecule type" value="Genomic_DNA"/>
</dbReference>
<comment type="caution">
    <text evidence="1">The sequence shown here is derived from an EMBL/GenBank/DDBJ whole genome shotgun (WGS) entry which is preliminary data.</text>
</comment>
<name>A0A1E5C6A1_9GAMM</name>
<reference evidence="1 2" key="1">
    <citation type="journal article" date="2012" name="Science">
        <title>Ecological populations of bacteria act as socially cohesive units of antibiotic production and resistance.</title>
        <authorList>
            <person name="Cordero O.X."/>
            <person name="Wildschutte H."/>
            <person name="Kirkup B."/>
            <person name="Proehl S."/>
            <person name="Ngo L."/>
            <person name="Hussain F."/>
            <person name="Le Roux F."/>
            <person name="Mincer T."/>
            <person name="Polz M.F."/>
        </authorList>
    </citation>
    <scope>NUCLEOTIDE SEQUENCE [LARGE SCALE GENOMIC DNA]</scope>
    <source>
        <strain evidence="1 2">FF-454</strain>
    </source>
</reference>
<protein>
    <submittedName>
        <fullName evidence="1">Uncharacterized protein</fullName>
    </submittedName>
</protein>
<evidence type="ECO:0000313" key="1">
    <source>
        <dbReference type="EMBL" id="OEE61016.1"/>
    </source>
</evidence>
<sequence>MSVFALTEKNFSDDLKIFVMTKVSHQTNADRQSDTEEICEYLKRRHTARYKVTRTKKAAIHCRFFDKFEPTIEAD</sequence>
<organism evidence="1 2">
    <name type="scientific">Enterovibrio norvegicus FF-454</name>
    <dbReference type="NCBI Taxonomy" id="1185651"/>
    <lineage>
        <taxon>Bacteria</taxon>
        <taxon>Pseudomonadati</taxon>
        <taxon>Pseudomonadota</taxon>
        <taxon>Gammaproteobacteria</taxon>
        <taxon>Vibrionales</taxon>
        <taxon>Vibrionaceae</taxon>
        <taxon>Enterovibrio</taxon>
    </lineage>
</organism>
<dbReference type="AlphaFoldDB" id="A0A1E5C6A1"/>
<evidence type="ECO:0000313" key="2">
    <source>
        <dbReference type="Proteomes" id="UP000095039"/>
    </source>
</evidence>